<evidence type="ECO:0000313" key="2">
    <source>
        <dbReference type="EMBL" id="PNF80421.1"/>
    </source>
</evidence>
<dbReference type="Gene3D" id="2.40.110.10">
    <property type="entry name" value="Butyryl-CoA Dehydrogenase, subunit A, domain 2"/>
    <property type="match status" value="1"/>
</dbReference>
<sequence length="356" mass="37876">MTESSLHDWLVAHAESLDSSDKDAEALLPRLASDGLIGLGVPTAMGGQGGDLGDALCAIAALAERSLTSAFMGWSQRAFIELLLQTPNTGLRERLLPELLAGRLAGAPGLSNAMKFVSGLESLQVRGKVEADGRWCLDGVLPWVSNLRGGGFVAACAMANTAGGPPQIWVLPHDVEGLSRSADFALLGMQASHTARLELDGVRLDPAWRLHDTAPAYLPGVRPNFLGLQCALALGLAQRCLQEAEANMGGAEAVLGEPLAATGAELAERRTLLLAGLRDGRFREAPATLCELRIRLVELAQQALQLELQASGGRAFLSEYNTSFARRWREAAFLPVITPSLVQLKGELGRKRMACQ</sequence>
<comment type="caution">
    <text evidence="2">The sequence shown here is derived from an EMBL/GenBank/DDBJ whole genome shotgun (WGS) entry which is preliminary data.</text>
</comment>
<dbReference type="InterPro" id="IPR046373">
    <property type="entry name" value="Acyl-CoA_Oxase/DH_mid-dom_sf"/>
</dbReference>
<dbReference type="InterPro" id="IPR013786">
    <property type="entry name" value="AcylCoA_DH/ox_N"/>
</dbReference>
<name>A0A2N8S1C7_STUST</name>
<dbReference type="OrthoDB" id="2564795at2"/>
<organism evidence="2 3">
    <name type="scientific">Stutzerimonas stutzeri</name>
    <name type="common">Pseudomonas stutzeri</name>
    <dbReference type="NCBI Taxonomy" id="316"/>
    <lineage>
        <taxon>Bacteria</taxon>
        <taxon>Pseudomonadati</taxon>
        <taxon>Pseudomonadota</taxon>
        <taxon>Gammaproteobacteria</taxon>
        <taxon>Pseudomonadales</taxon>
        <taxon>Pseudomonadaceae</taxon>
        <taxon>Stutzerimonas</taxon>
    </lineage>
</organism>
<dbReference type="Gene3D" id="1.10.540.10">
    <property type="entry name" value="Acyl-CoA dehydrogenase/oxidase, N-terminal domain"/>
    <property type="match status" value="1"/>
</dbReference>
<evidence type="ECO:0000313" key="3">
    <source>
        <dbReference type="Proteomes" id="UP000235925"/>
    </source>
</evidence>
<dbReference type="InterPro" id="IPR037069">
    <property type="entry name" value="AcylCoA_DH/ox_N_sf"/>
</dbReference>
<dbReference type="PANTHER" id="PTHR43884">
    <property type="entry name" value="ACYL-COA DEHYDROGENASE"/>
    <property type="match status" value="1"/>
</dbReference>
<dbReference type="PANTHER" id="PTHR43884:SF12">
    <property type="entry name" value="ISOVALERYL-COA DEHYDROGENASE, MITOCHONDRIAL-RELATED"/>
    <property type="match status" value="1"/>
</dbReference>
<feature type="domain" description="Acyl-CoA dehydrogenase/oxidase N-terminal" evidence="1">
    <location>
        <begin position="11"/>
        <end position="102"/>
    </location>
</feature>
<gene>
    <name evidence="2" type="ORF">CXK92_09335</name>
</gene>
<dbReference type="AlphaFoldDB" id="A0A2N8S1C7"/>
<dbReference type="SUPFAM" id="SSF47203">
    <property type="entry name" value="Acyl-CoA dehydrogenase C-terminal domain-like"/>
    <property type="match status" value="1"/>
</dbReference>
<dbReference type="InterPro" id="IPR036250">
    <property type="entry name" value="AcylCo_DH-like_C"/>
</dbReference>
<dbReference type="SUPFAM" id="SSF56645">
    <property type="entry name" value="Acyl-CoA dehydrogenase NM domain-like"/>
    <property type="match status" value="1"/>
</dbReference>
<dbReference type="InterPro" id="IPR009100">
    <property type="entry name" value="AcylCoA_DH/oxidase_NM_dom_sf"/>
</dbReference>
<dbReference type="Proteomes" id="UP000235925">
    <property type="component" value="Unassembled WGS sequence"/>
</dbReference>
<reference evidence="2 3" key="1">
    <citation type="submission" date="2018-01" db="EMBL/GenBank/DDBJ databases">
        <title>Denitrification phenotypes of diverse strains of Pseudomonas stutzeri.</title>
        <authorList>
            <person name="Milligan D.A."/>
            <person name="Bergaust L."/>
            <person name="Bakken L.R."/>
            <person name="Frostegard A."/>
        </authorList>
    </citation>
    <scope>NUCLEOTIDE SEQUENCE [LARGE SCALE GENOMIC DNA]</scope>
    <source>
        <strain evidence="2 3">KC</strain>
    </source>
</reference>
<proteinExistence type="predicted"/>
<evidence type="ECO:0000259" key="1">
    <source>
        <dbReference type="Pfam" id="PF02771"/>
    </source>
</evidence>
<dbReference type="RefSeq" id="WP_102824766.1">
    <property type="nucleotide sequence ID" value="NZ_CP139348.1"/>
</dbReference>
<dbReference type="EMBL" id="POUN01000003">
    <property type="protein sequence ID" value="PNF80421.1"/>
    <property type="molecule type" value="Genomic_DNA"/>
</dbReference>
<protein>
    <submittedName>
        <fullName evidence="2">Acyl-CoA dehydrogenase</fullName>
    </submittedName>
</protein>
<dbReference type="GO" id="GO:0003995">
    <property type="term" value="F:acyl-CoA dehydrogenase activity"/>
    <property type="evidence" value="ECO:0007669"/>
    <property type="project" value="TreeGrafter"/>
</dbReference>
<accession>A0A2N8S1C7</accession>
<dbReference type="GO" id="GO:0050660">
    <property type="term" value="F:flavin adenine dinucleotide binding"/>
    <property type="evidence" value="ECO:0007669"/>
    <property type="project" value="InterPro"/>
</dbReference>
<dbReference type="Pfam" id="PF02771">
    <property type="entry name" value="Acyl-CoA_dh_N"/>
    <property type="match status" value="1"/>
</dbReference>